<keyword evidence="8" id="KW-1185">Reference proteome</keyword>
<evidence type="ECO:0000259" key="6">
    <source>
        <dbReference type="PROSITE" id="PS51007"/>
    </source>
</evidence>
<feature type="domain" description="Cytochrome c" evidence="6">
    <location>
        <begin position="21"/>
        <end position="131"/>
    </location>
</feature>
<dbReference type="PROSITE" id="PS51007">
    <property type="entry name" value="CYTC"/>
    <property type="match status" value="1"/>
</dbReference>
<evidence type="ECO:0000256" key="1">
    <source>
        <dbReference type="ARBA" id="ARBA00022617"/>
    </source>
</evidence>
<keyword evidence="1 4" id="KW-0349">Heme</keyword>
<feature type="chain" id="PRO_5045698087" evidence="5">
    <location>
        <begin position="22"/>
        <end position="132"/>
    </location>
</feature>
<reference evidence="7 8" key="1">
    <citation type="submission" date="2020-05" db="EMBL/GenBank/DDBJ databases">
        <title>Thioclava electrotropha strain Elox9 finished genome.</title>
        <authorList>
            <person name="Rowe A.R."/>
            <person name="Wilbanks E.G."/>
        </authorList>
    </citation>
    <scope>NUCLEOTIDE SEQUENCE [LARGE SCALE GENOMIC DNA]</scope>
    <source>
        <strain evidence="7 8">Elox9</strain>
    </source>
</reference>
<organism evidence="7 8">
    <name type="scientific">Thioclava electrotropha</name>
    <dbReference type="NCBI Taxonomy" id="1549850"/>
    <lineage>
        <taxon>Bacteria</taxon>
        <taxon>Pseudomonadati</taxon>
        <taxon>Pseudomonadota</taxon>
        <taxon>Alphaproteobacteria</taxon>
        <taxon>Rhodobacterales</taxon>
        <taxon>Paracoccaceae</taxon>
        <taxon>Thioclava</taxon>
    </lineage>
</organism>
<evidence type="ECO:0000256" key="3">
    <source>
        <dbReference type="ARBA" id="ARBA00023004"/>
    </source>
</evidence>
<evidence type="ECO:0000313" key="8">
    <source>
        <dbReference type="Proteomes" id="UP000192422"/>
    </source>
</evidence>
<evidence type="ECO:0000313" key="7">
    <source>
        <dbReference type="EMBL" id="QPZ90203.1"/>
    </source>
</evidence>
<keyword evidence="5" id="KW-0732">Signal</keyword>
<dbReference type="EMBL" id="CP053562">
    <property type="protein sequence ID" value="QPZ90203.1"/>
    <property type="molecule type" value="Genomic_DNA"/>
</dbReference>
<name>A0ABX6YR88_9RHOB</name>
<evidence type="ECO:0000256" key="5">
    <source>
        <dbReference type="SAM" id="SignalP"/>
    </source>
</evidence>
<dbReference type="InterPro" id="IPR009056">
    <property type="entry name" value="Cyt_c-like_dom"/>
</dbReference>
<evidence type="ECO:0000256" key="2">
    <source>
        <dbReference type="ARBA" id="ARBA00022723"/>
    </source>
</evidence>
<proteinExistence type="predicted"/>
<dbReference type="RefSeq" id="WP_078519906.1">
    <property type="nucleotide sequence ID" value="NZ_CP053562.1"/>
</dbReference>
<evidence type="ECO:0000256" key="4">
    <source>
        <dbReference type="PROSITE-ProRule" id="PRU00433"/>
    </source>
</evidence>
<keyword evidence="2 4" id="KW-0479">Metal-binding</keyword>
<keyword evidence="3 4" id="KW-0408">Iron</keyword>
<dbReference type="Gene3D" id="1.10.760.10">
    <property type="entry name" value="Cytochrome c-like domain"/>
    <property type="match status" value="1"/>
</dbReference>
<protein>
    <submittedName>
        <fullName evidence="7">Cytochrome c</fullName>
    </submittedName>
</protein>
<gene>
    <name evidence="7" type="ORF">AKL02_004445</name>
</gene>
<dbReference type="SUPFAM" id="SSF46626">
    <property type="entry name" value="Cytochrome c"/>
    <property type="match status" value="1"/>
</dbReference>
<dbReference type="Proteomes" id="UP000192422">
    <property type="component" value="Chromosome"/>
</dbReference>
<feature type="signal peptide" evidence="5">
    <location>
        <begin position="1"/>
        <end position="21"/>
    </location>
</feature>
<dbReference type="InterPro" id="IPR036909">
    <property type="entry name" value="Cyt_c-like_dom_sf"/>
</dbReference>
<accession>A0ABX6YR88</accession>
<sequence length="132" mass="14066">MNGVVISSVAALLLLTTNALAQEDAGREEYMVACAGCHGETAKGNGPLAGLLDIQTPDLTSLAAKKGNGEFPFDYTLRMIDGRNETRAHGSKMPVWGDRYAASATSERGETADMVARGRILSLIYYLASIQQ</sequence>